<evidence type="ECO:0000256" key="5">
    <source>
        <dbReference type="ARBA" id="ARBA00022833"/>
    </source>
</evidence>
<dbReference type="InterPro" id="IPR034149">
    <property type="entry name" value="TOPRIM_TopoI"/>
</dbReference>
<feature type="site" description="Interaction with DNA" evidence="10">
    <location>
        <position position="243"/>
    </location>
</feature>
<dbReference type="EC" id="5.6.2.1" evidence="10"/>
<dbReference type="AlphaFoldDB" id="A0A3D1JCS4"/>
<dbReference type="STRING" id="229919.GCA_001050195_00545"/>
<keyword evidence="6" id="KW-0460">Magnesium</keyword>
<dbReference type="Gene3D" id="2.70.20.10">
    <property type="entry name" value="Topoisomerase I, domain 3"/>
    <property type="match status" value="1"/>
</dbReference>
<dbReference type="HAMAP" id="MF_00952">
    <property type="entry name" value="Topoisom_1_prok"/>
    <property type="match status" value="1"/>
</dbReference>
<dbReference type="SUPFAM" id="SSF56712">
    <property type="entry name" value="Prokaryotic type I DNA topoisomerase"/>
    <property type="match status" value="1"/>
</dbReference>
<protein>
    <recommendedName>
        <fullName evidence="10">DNA topoisomerase 1</fullName>
        <ecNumber evidence="10">5.6.2.1</ecNumber>
    </recommendedName>
    <alternativeName>
        <fullName evidence="10">DNA topoisomerase I</fullName>
    </alternativeName>
</protein>
<dbReference type="Gene3D" id="3.40.50.140">
    <property type="match status" value="1"/>
</dbReference>
<feature type="region of interest" description="Disordered" evidence="11">
    <location>
        <begin position="47"/>
        <end position="99"/>
    </location>
</feature>
<dbReference type="PRINTS" id="PR00417">
    <property type="entry name" value="PRTPISMRASEI"/>
</dbReference>
<dbReference type="GO" id="GO:0005694">
    <property type="term" value="C:chromosome"/>
    <property type="evidence" value="ECO:0007669"/>
    <property type="project" value="InterPro"/>
</dbReference>
<evidence type="ECO:0000313" key="14">
    <source>
        <dbReference type="EMBL" id="HCE16332.1"/>
    </source>
</evidence>
<comment type="subunit">
    <text evidence="10">Monomer.</text>
</comment>
<dbReference type="Proteomes" id="UP000264141">
    <property type="component" value="Unassembled WGS sequence"/>
</dbReference>
<dbReference type="GO" id="GO:0003677">
    <property type="term" value="F:DNA binding"/>
    <property type="evidence" value="ECO:0007669"/>
    <property type="project" value="UniProtKB-KW"/>
</dbReference>
<dbReference type="OrthoDB" id="9804262at2"/>
<dbReference type="GO" id="GO:0006265">
    <property type="term" value="P:DNA topological change"/>
    <property type="evidence" value="ECO:0007669"/>
    <property type="project" value="UniProtKB-UniRule"/>
</dbReference>
<dbReference type="InterPro" id="IPR000380">
    <property type="entry name" value="Topo_IA"/>
</dbReference>
<reference evidence="14 15" key="1">
    <citation type="journal article" date="2018" name="Nat. Biotechnol.">
        <title>A standardized bacterial taxonomy based on genome phylogeny substantially revises the tree of life.</title>
        <authorList>
            <person name="Parks D.H."/>
            <person name="Chuvochina M."/>
            <person name="Waite D.W."/>
            <person name="Rinke C."/>
            <person name="Skarshewski A."/>
            <person name="Chaumeil P.A."/>
            <person name="Hugenholtz P."/>
        </authorList>
    </citation>
    <scope>NUCLEOTIDE SEQUENCE [LARGE SCALE GENOMIC DNA]</scope>
    <source>
        <strain evidence="14">UBA8781</strain>
    </source>
</reference>
<accession>A0A3D1JCS4</accession>
<dbReference type="PANTHER" id="PTHR42785:SF1">
    <property type="entry name" value="DNA TOPOISOMERASE"/>
    <property type="match status" value="1"/>
</dbReference>
<evidence type="ECO:0000256" key="6">
    <source>
        <dbReference type="ARBA" id="ARBA00022842"/>
    </source>
</evidence>
<dbReference type="InterPro" id="IPR023406">
    <property type="entry name" value="Topo_IA_AS"/>
</dbReference>
<organism evidence="14 15">
    <name type="scientific">Anaerolinea thermolimosa</name>
    <dbReference type="NCBI Taxonomy" id="229919"/>
    <lineage>
        <taxon>Bacteria</taxon>
        <taxon>Bacillati</taxon>
        <taxon>Chloroflexota</taxon>
        <taxon>Anaerolineae</taxon>
        <taxon>Anaerolineales</taxon>
        <taxon>Anaerolineaceae</taxon>
        <taxon>Anaerolinea</taxon>
    </lineage>
</organism>
<keyword evidence="9 10" id="KW-0413">Isomerase</keyword>
<dbReference type="Pfam" id="PF01131">
    <property type="entry name" value="Topoisom_bac"/>
    <property type="match status" value="1"/>
</dbReference>
<keyword evidence="8 10" id="KW-0238">DNA-binding</keyword>
<dbReference type="GO" id="GO:0008270">
    <property type="term" value="F:zinc ion binding"/>
    <property type="evidence" value="ECO:0007669"/>
    <property type="project" value="UniProtKB-KW"/>
</dbReference>
<keyword evidence="4" id="KW-0863">Zinc-finger</keyword>
<evidence type="ECO:0000259" key="12">
    <source>
        <dbReference type="PROSITE" id="PS50880"/>
    </source>
</evidence>
<dbReference type="InterPro" id="IPR023405">
    <property type="entry name" value="Topo_IA_core_domain"/>
</dbReference>
<dbReference type="InterPro" id="IPR013826">
    <property type="entry name" value="Topo_IA_cen_sub3"/>
</dbReference>
<sequence length="804" mass="90908">MTRSLTVLEAYCLKCKTKREIQDAVADFNAAGAPITRGVCSVCGTRLSRPGRTPAHDGMTPPRVEKEVREVSTNQKEPRKGARSQGNGRNGEPKERKGKLVIVESPAKAKTVGQFLGKGYTVRASVGHVRDLLRSQLSVDVENNFTPKYRVPNEKLKVVKELKALASQAEEIYLATDPDREGEAIAWHLMEAADIDADRSRRVVFHEITKPAIDDAFSHPRKIDMRLVDAQQTRRILDRLVGYSISPLLWEKVRSRLSAGRVQSVALRLIVEREREIEAFIPKEYWSIEAELRPQGSRQTFRAKLVRVDDEEPDLPDEAVVRSLVEDLEPAVYTVTRIRRSERKRRPSAPFITSTLQQEASRRLGFTARRTMALAQQLYEGLDVGEGGTTGLITYMRTDSTNISDLAMEEVRGFIGKTYGKDFLPEAPVVYRTRAVSAQEAHEAIRPTSVLRLPEKVKPYLTSDQFRLYQLIWQRFVACQMESAVYDTLSVEVEARGQRHLYLFRASGSTLKFPGFLVVYEEARDEDLAPEEETSNMRIPAQVAEGQQQELVRLIPEQHFTQPPPRYTEASLVQTLEENGIGRPSTYAPILSTIQERGYVVRESKRLSPTETGILVNDLVVEHFPEIVDLGFTARMENDLDLIASGHEDWVGVLRRFYDTFSPQVEKARAEMPERKADLEKVGRTCPECGHELVVRWGRFGKFISCSNFPACKYTEPWLEKIGVACPKCHGDLVERKTRKGRVFYGCVNYPQCDFTSWKKPLATPCPSCGGLLVLANKREVQCIQCQETFLLEQVAETVTSEPS</sequence>
<evidence type="ECO:0000259" key="13">
    <source>
        <dbReference type="PROSITE" id="PS52039"/>
    </source>
</evidence>
<evidence type="ECO:0000256" key="7">
    <source>
        <dbReference type="ARBA" id="ARBA00023029"/>
    </source>
</evidence>
<keyword evidence="7 10" id="KW-0799">Topoisomerase</keyword>
<dbReference type="SMART" id="SM00493">
    <property type="entry name" value="TOPRIM"/>
    <property type="match status" value="1"/>
</dbReference>
<dbReference type="SUPFAM" id="SSF57783">
    <property type="entry name" value="Zinc beta-ribbon"/>
    <property type="match status" value="1"/>
</dbReference>
<dbReference type="Pfam" id="PF01396">
    <property type="entry name" value="Zn_ribbon_Top1"/>
    <property type="match status" value="3"/>
</dbReference>
<comment type="function">
    <text evidence="10">Releases the supercoiling and torsional tension of DNA, which is introduced during the DNA replication and transcription, by transiently cleaving and rejoining one strand of the DNA duplex. Introduces a single-strand break via transesterification at a target site in duplex DNA. The scissile phosphodiester is attacked by the catalytic tyrosine of the enzyme, resulting in the formation of a DNA-(5'-phosphotyrosyl)-enzyme intermediate and the expulsion of a 3'-OH DNA strand. The free DNA strand then undergoes passage around the unbroken strand, thus removing DNA supercoils. Finally, in the religation step, the DNA 3'-OH attacks the covalent intermediate to expel the active-site tyrosine and restore the DNA phosphodiester backbone.</text>
</comment>
<evidence type="ECO:0000256" key="10">
    <source>
        <dbReference type="HAMAP-Rule" id="MF_00952"/>
    </source>
</evidence>
<name>A0A3D1JCS4_9CHLR</name>
<evidence type="ECO:0000313" key="15">
    <source>
        <dbReference type="Proteomes" id="UP000264141"/>
    </source>
</evidence>
<evidence type="ECO:0000256" key="1">
    <source>
        <dbReference type="ARBA" id="ARBA00000213"/>
    </source>
</evidence>
<dbReference type="InterPro" id="IPR005733">
    <property type="entry name" value="TopoI_bac-type"/>
</dbReference>
<dbReference type="PROSITE" id="PS00396">
    <property type="entry name" value="TOPO_IA_1"/>
    <property type="match status" value="1"/>
</dbReference>
<feature type="site" description="Interaction with DNA" evidence="10">
    <location>
        <position position="238"/>
    </location>
</feature>
<dbReference type="SMART" id="SM00437">
    <property type="entry name" value="TOP1Ac"/>
    <property type="match status" value="1"/>
</dbReference>
<dbReference type="GO" id="GO:0003917">
    <property type="term" value="F:DNA topoisomerase type I (single strand cut, ATP-independent) activity"/>
    <property type="evidence" value="ECO:0007669"/>
    <property type="project" value="UniProtKB-UniRule"/>
</dbReference>
<dbReference type="PANTHER" id="PTHR42785">
    <property type="entry name" value="DNA TOPOISOMERASE, TYPE IA, CORE"/>
    <property type="match status" value="1"/>
</dbReference>
<dbReference type="RefSeq" id="WP_084001124.1">
    <property type="nucleotide sequence ID" value="NZ_DF967965.1"/>
</dbReference>
<feature type="site" description="Interaction with DNA" evidence="10">
    <location>
        <position position="235"/>
    </location>
</feature>
<keyword evidence="3" id="KW-0479">Metal-binding</keyword>
<evidence type="ECO:0000256" key="3">
    <source>
        <dbReference type="ARBA" id="ARBA00022723"/>
    </source>
</evidence>
<dbReference type="InterPro" id="IPR028612">
    <property type="entry name" value="Topoisom_1_IA"/>
</dbReference>
<evidence type="ECO:0000256" key="8">
    <source>
        <dbReference type="ARBA" id="ARBA00023125"/>
    </source>
</evidence>
<dbReference type="EMBL" id="DPBP01000003">
    <property type="protein sequence ID" value="HCE16332.1"/>
    <property type="molecule type" value="Genomic_DNA"/>
</dbReference>
<dbReference type="PROSITE" id="PS50880">
    <property type="entry name" value="TOPRIM"/>
    <property type="match status" value="1"/>
</dbReference>
<comment type="similarity">
    <text evidence="2 10">Belongs to the type IA topoisomerase family.</text>
</comment>
<dbReference type="InterPro" id="IPR003602">
    <property type="entry name" value="Topo_IA_DNA-bd_dom"/>
</dbReference>
<dbReference type="Gene3D" id="1.10.460.10">
    <property type="entry name" value="Topoisomerase I, domain 2"/>
    <property type="match status" value="1"/>
</dbReference>
<dbReference type="InterPro" id="IPR013498">
    <property type="entry name" value="Topo_IA_Znf"/>
</dbReference>
<evidence type="ECO:0000256" key="2">
    <source>
        <dbReference type="ARBA" id="ARBA00009446"/>
    </source>
</evidence>
<dbReference type="Gene3D" id="3.30.65.10">
    <property type="entry name" value="Bacterial Topoisomerase I, domain 1"/>
    <property type="match status" value="2"/>
</dbReference>
<feature type="site" description="Interaction with DNA" evidence="10">
    <location>
        <position position="234"/>
    </location>
</feature>
<feature type="active site" description="O-(5'-phospho-DNA)-tyrosine intermediate" evidence="10">
    <location>
        <position position="395"/>
    </location>
</feature>
<comment type="catalytic activity">
    <reaction evidence="1 10">
        <text>ATP-independent breakage of single-stranded DNA, followed by passage and rejoining.</text>
        <dbReference type="EC" id="5.6.2.1"/>
    </reaction>
</comment>
<dbReference type="Pfam" id="PF18930">
    <property type="entry name" value="DUF5679"/>
    <property type="match status" value="1"/>
</dbReference>
<gene>
    <name evidence="10" type="primary">topA</name>
    <name evidence="14" type="ORF">DEQ80_00595</name>
</gene>
<feature type="site" description="Interaction with DNA" evidence="10">
    <location>
        <position position="397"/>
    </location>
</feature>
<dbReference type="PROSITE" id="PS52039">
    <property type="entry name" value="TOPO_IA_2"/>
    <property type="match status" value="1"/>
</dbReference>
<dbReference type="SMART" id="SM00436">
    <property type="entry name" value="TOP1Bc"/>
    <property type="match status" value="1"/>
</dbReference>
<feature type="site" description="Interaction with DNA" evidence="10">
    <location>
        <position position="597"/>
    </location>
</feature>
<evidence type="ECO:0000256" key="9">
    <source>
        <dbReference type="ARBA" id="ARBA00023235"/>
    </source>
</evidence>
<feature type="site" description="Interaction with DNA" evidence="10">
    <location>
        <position position="128"/>
    </location>
</feature>
<evidence type="ECO:0000256" key="4">
    <source>
        <dbReference type="ARBA" id="ARBA00022771"/>
    </source>
</evidence>
<dbReference type="InterPro" id="IPR013824">
    <property type="entry name" value="Topo_IA_cen_sub1"/>
</dbReference>
<keyword evidence="5" id="KW-0862">Zinc</keyword>
<feature type="site" description="Interaction with DNA" evidence="10">
    <location>
        <position position="250"/>
    </location>
</feature>
<dbReference type="Gene3D" id="1.10.290.10">
    <property type="entry name" value="Topoisomerase I, domain 4"/>
    <property type="match status" value="1"/>
</dbReference>
<dbReference type="InterPro" id="IPR013497">
    <property type="entry name" value="Topo_IA_cen"/>
</dbReference>
<dbReference type="InterPro" id="IPR003601">
    <property type="entry name" value="Topo_IA_2"/>
</dbReference>
<dbReference type="InterPro" id="IPR044044">
    <property type="entry name" value="DUF5679"/>
</dbReference>
<dbReference type="InterPro" id="IPR013825">
    <property type="entry name" value="Topo_IA_cen_sub2"/>
</dbReference>
<feature type="domain" description="Topo IA-type catalytic" evidence="13">
    <location>
        <begin position="224"/>
        <end position="665"/>
    </location>
</feature>
<comment type="caution">
    <text evidence="14">The sequence shown here is derived from an EMBL/GenBank/DDBJ whole genome shotgun (WGS) entry which is preliminary data.</text>
</comment>
<evidence type="ECO:0000256" key="11">
    <source>
        <dbReference type="SAM" id="MobiDB-lite"/>
    </source>
</evidence>
<dbReference type="InterPro" id="IPR006171">
    <property type="entry name" value="TOPRIM_dom"/>
</dbReference>
<dbReference type="CDD" id="cd00186">
    <property type="entry name" value="TOP1Ac"/>
    <property type="match status" value="1"/>
</dbReference>
<dbReference type="CDD" id="cd03363">
    <property type="entry name" value="TOPRIM_TopoIA_TopoI"/>
    <property type="match status" value="1"/>
</dbReference>
<dbReference type="Pfam" id="PF01751">
    <property type="entry name" value="Toprim"/>
    <property type="match status" value="1"/>
</dbReference>
<proteinExistence type="inferred from homology"/>
<dbReference type="NCBIfam" id="TIGR01051">
    <property type="entry name" value="topA_bact"/>
    <property type="match status" value="1"/>
</dbReference>
<feature type="region of interest" description="Interaction with DNA" evidence="10">
    <location>
        <begin position="258"/>
        <end position="263"/>
    </location>
</feature>
<feature type="compositionally biased region" description="Basic and acidic residues" evidence="11">
    <location>
        <begin position="63"/>
        <end position="80"/>
    </location>
</feature>
<feature type="domain" description="Toprim" evidence="12">
    <location>
        <begin position="98"/>
        <end position="208"/>
    </location>
</feature>